<dbReference type="Pfam" id="PF01810">
    <property type="entry name" value="LysE"/>
    <property type="match status" value="1"/>
</dbReference>
<keyword evidence="4 6" id="KW-1133">Transmembrane helix</keyword>
<name>A0A6B2NM77_9RHOB</name>
<dbReference type="AlphaFoldDB" id="A0A6B2NM77"/>
<dbReference type="PANTHER" id="PTHR30086">
    <property type="entry name" value="ARGININE EXPORTER PROTEIN ARGO"/>
    <property type="match status" value="1"/>
</dbReference>
<keyword evidence="3 6" id="KW-0812">Transmembrane</keyword>
<protein>
    <submittedName>
        <fullName evidence="7">LysE family transporter</fullName>
    </submittedName>
</protein>
<evidence type="ECO:0000256" key="4">
    <source>
        <dbReference type="ARBA" id="ARBA00022989"/>
    </source>
</evidence>
<keyword evidence="2" id="KW-1003">Cell membrane</keyword>
<feature type="transmembrane region" description="Helical" evidence="6">
    <location>
        <begin position="144"/>
        <end position="164"/>
    </location>
</feature>
<evidence type="ECO:0000256" key="6">
    <source>
        <dbReference type="SAM" id="Phobius"/>
    </source>
</evidence>
<sequence>MEYLNTIGVILIVNLLGWITPGPNMLAVMSASLSHGRAQGLKLALGLSIGATLWAGLAVAGAATMFDLFPRAMLMLKLVGAGYLIWLGCKSLAAAARRQEVVVAAEPAPGRGLRQGLIVSLTNPKAALFWGSVMTTAVPAGAPGWFLVLIVAFCGALAICLHSITATVFSTGQAMRVFSRAKRAITACFGMVFIALGGAVAWSVLRRS</sequence>
<accession>A0A6B2NM77</accession>
<comment type="caution">
    <text evidence="7">The sequence shown here is derived from an EMBL/GenBank/DDBJ whole genome shotgun (WGS) entry which is preliminary data.</text>
</comment>
<evidence type="ECO:0000313" key="7">
    <source>
        <dbReference type="EMBL" id="NDW44340.1"/>
    </source>
</evidence>
<dbReference type="RefSeq" id="WP_164128329.1">
    <property type="nucleotide sequence ID" value="NZ_JAAGOX010000008.1"/>
</dbReference>
<comment type="subcellular location">
    <subcellularLocation>
        <location evidence="1">Cell membrane</location>
        <topology evidence="1">Multi-pass membrane protein</topology>
    </subcellularLocation>
</comment>
<gene>
    <name evidence="7" type="ORF">G0P99_05170</name>
</gene>
<keyword evidence="5 6" id="KW-0472">Membrane</keyword>
<reference evidence="7" key="1">
    <citation type="submission" date="2020-02" db="EMBL/GenBank/DDBJ databases">
        <title>Delineation of the pyrene-degrading pathway in Roseobacter clade bacteria by genomic analysis.</title>
        <authorList>
            <person name="Zhou H."/>
            <person name="Wang H."/>
        </authorList>
    </citation>
    <scope>NUCLEOTIDE SEQUENCE</scope>
    <source>
        <strain evidence="7">PrR005</strain>
    </source>
</reference>
<organism evidence="7">
    <name type="scientific">Ruegeria sp. PrR005</name>
    <dbReference type="NCBI Taxonomy" id="2706882"/>
    <lineage>
        <taxon>Bacteria</taxon>
        <taxon>Pseudomonadati</taxon>
        <taxon>Pseudomonadota</taxon>
        <taxon>Alphaproteobacteria</taxon>
        <taxon>Rhodobacterales</taxon>
        <taxon>Roseobacteraceae</taxon>
        <taxon>Ruegeria</taxon>
    </lineage>
</organism>
<dbReference type="EMBL" id="JAAGOX010000008">
    <property type="protein sequence ID" value="NDW44340.1"/>
    <property type="molecule type" value="Genomic_DNA"/>
</dbReference>
<dbReference type="InterPro" id="IPR001123">
    <property type="entry name" value="LeuE-type"/>
</dbReference>
<dbReference type="GO" id="GO:0005886">
    <property type="term" value="C:plasma membrane"/>
    <property type="evidence" value="ECO:0007669"/>
    <property type="project" value="UniProtKB-SubCell"/>
</dbReference>
<evidence type="ECO:0000256" key="5">
    <source>
        <dbReference type="ARBA" id="ARBA00023136"/>
    </source>
</evidence>
<feature type="transmembrane region" description="Helical" evidence="6">
    <location>
        <begin position="72"/>
        <end position="89"/>
    </location>
</feature>
<evidence type="ECO:0000256" key="3">
    <source>
        <dbReference type="ARBA" id="ARBA00022692"/>
    </source>
</evidence>
<proteinExistence type="predicted"/>
<dbReference type="GO" id="GO:0015171">
    <property type="term" value="F:amino acid transmembrane transporter activity"/>
    <property type="evidence" value="ECO:0007669"/>
    <property type="project" value="TreeGrafter"/>
</dbReference>
<dbReference type="PANTHER" id="PTHR30086:SF20">
    <property type="entry name" value="ARGININE EXPORTER PROTEIN ARGO-RELATED"/>
    <property type="match status" value="1"/>
</dbReference>
<feature type="transmembrane region" description="Helical" evidence="6">
    <location>
        <begin position="184"/>
        <end position="205"/>
    </location>
</feature>
<feature type="transmembrane region" description="Helical" evidence="6">
    <location>
        <begin position="6"/>
        <end position="31"/>
    </location>
</feature>
<feature type="transmembrane region" description="Helical" evidence="6">
    <location>
        <begin position="43"/>
        <end position="66"/>
    </location>
</feature>
<evidence type="ECO:0000256" key="2">
    <source>
        <dbReference type="ARBA" id="ARBA00022475"/>
    </source>
</evidence>
<evidence type="ECO:0000256" key="1">
    <source>
        <dbReference type="ARBA" id="ARBA00004651"/>
    </source>
</evidence>